<proteinExistence type="predicted"/>
<evidence type="ECO:0000313" key="5">
    <source>
        <dbReference type="EMBL" id="MFB9258739.1"/>
    </source>
</evidence>
<evidence type="ECO:0000256" key="3">
    <source>
        <dbReference type="SAM" id="MobiDB-lite"/>
    </source>
</evidence>
<keyword evidence="6" id="KW-1185">Reference proteome</keyword>
<comment type="caution">
    <text evidence="5">The sequence shown here is derived from an EMBL/GenBank/DDBJ whole genome shotgun (WGS) entry which is preliminary data.</text>
</comment>
<evidence type="ECO:0000256" key="4">
    <source>
        <dbReference type="SAM" id="Phobius"/>
    </source>
</evidence>
<evidence type="ECO:0000256" key="2">
    <source>
        <dbReference type="ARBA" id="ARBA00023136"/>
    </source>
</evidence>
<dbReference type="EMBL" id="JBHMDY010000002">
    <property type="protein sequence ID" value="MFB9258739.1"/>
    <property type="molecule type" value="Genomic_DNA"/>
</dbReference>
<organism evidence="5 6">
    <name type="scientific">Dietzia aerolata</name>
    <dbReference type="NCBI Taxonomy" id="595984"/>
    <lineage>
        <taxon>Bacteria</taxon>
        <taxon>Bacillati</taxon>
        <taxon>Actinomycetota</taxon>
        <taxon>Actinomycetes</taxon>
        <taxon>Mycobacteriales</taxon>
        <taxon>Dietziaceae</taxon>
        <taxon>Dietzia</taxon>
    </lineage>
</organism>
<dbReference type="PANTHER" id="PTHR37042">
    <property type="entry name" value="OUTER MEMBRANE PROTEIN RV1973"/>
    <property type="match status" value="1"/>
</dbReference>
<name>A0ABV5JLY2_9ACTN</name>
<accession>A0ABV5JLY2</accession>
<evidence type="ECO:0008006" key="7">
    <source>
        <dbReference type="Google" id="ProtNLM"/>
    </source>
</evidence>
<evidence type="ECO:0000256" key="1">
    <source>
        <dbReference type="ARBA" id="ARBA00004370"/>
    </source>
</evidence>
<dbReference type="PANTHER" id="PTHR37042:SF4">
    <property type="entry name" value="OUTER MEMBRANE PROTEIN RV1973"/>
    <property type="match status" value="1"/>
</dbReference>
<gene>
    <name evidence="5" type="ORF">ACFFVD_02890</name>
</gene>
<feature type="region of interest" description="Disordered" evidence="3">
    <location>
        <begin position="1"/>
        <end position="60"/>
    </location>
</feature>
<dbReference type="Proteomes" id="UP001589700">
    <property type="component" value="Unassembled WGS sequence"/>
</dbReference>
<keyword evidence="2 4" id="KW-0472">Membrane</keyword>
<feature type="compositionally biased region" description="Low complexity" evidence="3">
    <location>
        <begin position="26"/>
        <end position="60"/>
    </location>
</feature>
<protein>
    <recommendedName>
        <fullName evidence="7">Mce-associated membrane protein</fullName>
    </recommendedName>
</protein>
<dbReference type="RefSeq" id="WP_182633395.1">
    <property type="nucleotide sequence ID" value="NZ_JAALDM010000282.1"/>
</dbReference>
<keyword evidence="4" id="KW-0812">Transmembrane</keyword>
<reference evidence="5 6" key="1">
    <citation type="submission" date="2024-09" db="EMBL/GenBank/DDBJ databases">
        <authorList>
            <person name="Sun Q."/>
            <person name="Mori K."/>
        </authorList>
    </citation>
    <scope>NUCLEOTIDE SEQUENCE [LARGE SCALE GENOMIC DNA]</scope>
    <source>
        <strain evidence="5 6">CCM 7659</strain>
    </source>
</reference>
<evidence type="ECO:0000313" key="6">
    <source>
        <dbReference type="Proteomes" id="UP001589700"/>
    </source>
</evidence>
<comment type="subcellular location">
    <subcellularLocation>
        <location evidence="1">Membrane</location>
    </subcellularLocation>
</comment>
<feature type="transmembrane region" description="Helical" evidence="4">
    <location>
        <begin position="67"/>
        <end position="88"/>
    </location>
</feature>
<sequence length="217" mass="22365">MAADDETKASPGTTVSAETEAHAEGEASSEADATSATDAASATEAGDAADASGEAGAPTGRGRAGRVIAGLVIVALLVATCVLGYLLWQEQRQDALRQSAADEASRLVVQLATYDHTDVDGHLDSVVSEATPGFAERYTEVSEGLRELLASGEGTSSGTVVNAATESVDGDTAVVLVFLDQQVTNVTVPDGRVDSSRMLVTVQRDGDRWLLDDAQLI</sequence>
<keyword evidence="4" id="KW-1133">Transmembrane helix</keyword>